<dbReference type="EMBL" id="KN880575">
    <property type="protein sequence ID" value="KIY65843.1"/>
    <property type="molecule type" value="Genomic_DNA"/>
</dbReference>
<dbReference type="PANTHER" id="PTHR19918">
    <property type="entry name" value="CELL DIVISION CYCLE 20 CDC20 FIZZY -RELATED"/>
    <property type="match status" value="1"/>
</dbReference>
<organism evidence="7 8">
    <name type="scientific">Cylindrobasidium torrendii FP15055 ss-10</name>
    <dbReference type="NCBI Taxonomy" id="1314674"/>
    <lineage>
        <taxon>Eukaryota</taxon>
        <taxon>Fungi</taxon>
        <taxon>Dikarya</taxon>
        <taxon>Basidiomycota</taxon>
        <taxon>Agaricomycotina</taxon>
        <taxon>Agaricomycetes</taxon>
        <taxon>Agaricomycetidae</taxon>
        <taxon>Agaricales</taxon>
        <taxon>Marasmiineae</taxon>
        <taxon>Physalacriaceae</taxon>
        <taxon>Cylindrobasidium</taxon>
    </lineage>
</organism>
<dbReference type="GO" id="GO:1905786">
    <property type="term" value="P:positive regulation of anaphase-promoting complex-dependent catabolic process"/>
    <property type="evidence" value="ECO:0007669"/>
    <property type="project" value="TreeGrafter"/>
</dbReference>
<evidence type="ECO:0000313" key="7">
    <source>
        <dbReference type="EMBL" id="KIY65843.1"/>
    </source>
</evidence>
<dbReference type="SUPFAM" id="SSF50978">
    <property type="entry name" value="WD40 repeat-like"/>
    <property type="match status" value="1"/>
</dbReference>
<feature type="domain" description="CDC20/Fizzy WD40" evidence="6">
    <location>
        <begin position="52"/>
        <end position="359"/>
    </location>
</feature>
<dbReference type="InterPro" id="IPR001680">
    <property type="entry name" value="WD40_rpt"/>
</dbReference>
<reference evidence="7 8" key="1">
    <citation type="journal article" date="2015" name="Fungal Genet. Biol.">
        <title>Evolution of novel wood decay mechanisms in Agaricales revealed by the genome sequences of Fistulina hepatica and Cylindrobasidium torrendii.</title>
        <authorList>
            <person name="Floudas D."/>
            <person name="Held B.W."/>
            <person name="Riley R."/>
            <person name="Nagy L.G."/>
            <person name="Koehler G."/>
            <person name="Ransdell A.S."/>
            <person name="Younus H."/>
            <person name="Chow J."/>
            <person name="Chiniquy J."/>
            <person name="Lipzen A."/>
            <person name="Tritt A."/>
            <person name="Sun H."/>
            <person name="Haridas S."/>
            <person name="LaButti K."/>
            <person name="Ohm R.A."/>
            <person name="Kues U."/>
            <person name="Blanchette R.A."/>
            <person name="Grigoriev I.V."/>
            <person name="Minto R.E."/>
            <person name="Hibbett D.S."/>
        </authorList>
    </citation>
    <scope>NUCLEOTIDE SEQUENCE [LARGE SCALE GENOMIC DNA]</scope>
    <source>
        <strain evidence="7 8">FP15055 ss-10</strain>
    </source>
</reference>
<sequence length="382" mass="41590">MSPSSPIPSFPSLLDSPVIRKGNTVSDTSNAVLSLGRSPPLRSIPKVPFRVLDAPGMVANFYFDLIDWSAAGMVAVGLDTSVYLWKAYDGPPVVLCDLKPDIVSSVRWSQQSATTLAVGTSSGTFYIYDTIELKALRSFTSAHTTSIGALAWSGPTIATGSRDHYFRQWDLRERTSEPFRQRTHGKEVCGLKWSLEENSTMLASGGDDNKVCIWDFRGSEPAKPKRQEGLVYTFDEHKAAVKALAWDPHVSGRLASGGGNGDQYIRFWDVRTGENVDSVHTGSQILNLAWSVNSHELVSTHGFASKIPAAQNQVCVWSCPDLTMLASLSGHTDRVLYLAMGPTGETIVTASGDQSVRFWNIFPSKPPPLRKAGPSGLLDSIR</sequence>
<name>A0A0D7B5L1_9AGAR</name>
<evidence type="ECO:0000313" key="8">
    <source>
        <dbReference type="Proteomes" id="UP000054007"/>
    </source>
</evidence>
<dbReference type="InterPro" id="IPR056150">
    <property type="entry name" value="WD40_CDC20-Fz"/>
</dbReference>
<dbReference type="STRING" id="1314674.A0A0D7B5L1"/>
<dbReference type="GO" id="GO:0031145">
    <property type="term" value="P:anaphase-promoting complex-dependent catabolic process"/>
    <property type="evidence" value="ECO:0007669"/>
    <property type="project" value="TreeGrafter"/>
</dbReference>
<dbReference type="InterPro" id="IPR019775">
    <property type="entry name" value="WD40_repeat_CS"/>
</dbReference>
<gene>
    <name evidence="7" type="ORF">CYLTODRAFT_356143</name>
</gene>
<feature type="repeat" description="WD" evidence="5">
    <location>
        <begin position="181"/>
        <end position="224"/>
    </location>
</feature>
<feature type="repeat" description="WD" evidence="5">
    <location>
        <begin position="234"/>
        <end position="278"/>
    </location>
</feature>
<dbReference type="SMART" id="SM00320">
    <property type="entry name" value="WD40"/>
    <property type="match status" value="5"/>
</dbReference>
<dbReference type="PRINTS" id="PR00320">
    <property type="entry name" value="GPROTEINBRPT"/>
</dbReference>
<evidence type="ECO:0000256" key="1">
    <source>
        <dbReference type="ARBA" id="ARBA00006445"/>
    </source>
</evidence>
<evidence type="ECO:0000256" key="3">
    <source>
        <dbReference type="ARBA" id="ARBA00022737"/>
    </source>
</evidence>
<dbReference type="InterPro" id="IPR033010">
    <property type="entry name" value="Cdc20/Fizzy"/>
</dbReference>
<dbReference type="GO" id="GO:0005680">
    <property type="term" value="C:anaphase-promoting complex"/>
    <property type="evidence" value="ECO:0007669"/>
    <property type="project" value="TreeGrafter"/>
</dbReference>
<dbReference type="Gene3D" id="2.130.10.10">
    <property type="entry name" value="YVTN repeat-like/Quinoprotein amine dehydrogenase"/>
    <property type="match status" value="1"/>
</dbReference>
<keyword evidence="8" id="KW-1185">Reference proteome</keyword>
<evidence type="ECO:0000259" key="6">
    <source>
        <dbReference type="Pfam" id="PF24807"/>
    </source>
</evidence>
<dbReference type="Proteomes" id="UP000054007">
    <property type="component" value="Unassembled WGS sequence"/>
</dbReference>
<dbReference type="PROSITE" id="PS50082">
    <property type="entry name" value="WD_REPEATS_2"/>
    <property type="match status" value="4"/>
</dbReference>
<dbReference type="AlphaFoldDB" id="A0A0D7B5L1"/>
<feature type="repeat" description="WD" evidence="5">
    <location>
        <begin position="328"/>
        <end position="361"/>
    </location>
</feature>
<dbReference type="InterPro" id="IPR020472">
    <property type="entry name" value="WD40_PAC1"/>
</dbReference>
<evidence type="ECO:0000256" key="2">
    <source>
        <dbReference type="ARBA" id="ARBA00022574"/>
    </source>
</evidence>
<dbReference type="OrthoDB" id="10263272at2759"/>
<keyword evidence="2 5" id="KW-0853">WD repeat</keyword>
<evidence type="ECO:0000256" key="5">
    <source>
        <dbReference type="PROSITE-ProRule" id="PRU00221"/>
    </source>
</evidence>
<dbReference type="InterPro" id="IPR015943">
    <property type="entry name" value="WD40/YVTN_repeat-like_dom_sf"/>
</dbReference>
<protein>
    <submittedName>
        <fullName evidence="7">WD40 repeat-like protein</fullName>
    </submittedName>
</protein>
<proteinExistence type="inferred from homology"/>
<dbReference type="GO" id="GO:0010997">
    <property type="term" value="F:anaphase-promoting complex binding"/>
    <property type="evidence" value="ECO:0007669"/>
    <property type="project" value="InterPro"/>
</dbReference>
<dbReference type="PROSITE" id="PS00678">
    <property type="entry name" value="WD_REPEATS_1"/>
    <property type="match status" value="3"/>
</dbReference>
<dbReference type="PANTHER" id="PTHR19918:SF1">
    <property type="entry name" value="FIZZY-RELATED PROTEIN HOMOLOG"/>
    <property type="match status" value="1"/>
</dbReference>
<dbReference type="Pfam" id="PF24807">
    <property type="entry name" value="WD40_CDC20-Fz"/>
    <property type="match status" value="1"/>
</dbReference>
<dbReference type="GO" id="GO:1990757">
    <property type="term" value="F:ubiquitin ligase activator activity"/>
    <property type="evidence" value="ECO:0007669"/>
    <property type="project" value="TreeGrafter"/>
</dbReference>
<dbReference type="InterPro" id="IPR036322">
    <property type="entry name" value="WD40_repeat_dom_sf"/>
</dbReference>
<keyword evidence="3" id="KW-0677">Repeat</keyword>
<comment type="similarity">
    <text evidence="1">Belongs to the WD repeat CDC20/Fizzy family.</text>
</comment>
<dbReference type="PROSITE" id="PS50294">
    <property type="entry name" value="WD_REPEATS_REGION"/>
    <property type="match status" value="1"/>
</dbReference>
<accession>A0A0D7B5L1</accession>
<feature type="repeat" description="WD" evidence="5">
    <location>
        <begin position="140"/>
        <end position="172"/>
    </location>
</feature>
<keyword evidence="4" id="KW-0131">Cell cycle</keyword>
<evidence type="ECO:0000256" key="4">
    <source>
        <dbReference type="ARBA" id="ARBA00023306"/>
    </source>
</evidence>